<gene>
    <name evidence="7" type="primary">selB</name>
    <name evidence="7" type="ORF">J3U76_01025</name>
</gene>
<dbReference type="SUPFAM" id="SSF50465">
    <property type="entry name" value="EF-Tu/eEF-1alpha/eIF2-gamma C-terminal domain"/>
    <property type="match status" value="1"/>
</dbReference>
<dbReference type="CDD" id="cd15491">
    <property type="entry name" value="selB_III"/>
    <property type="match status" value="1"/>
</dbReference>
<accession>A0ABS3NCA3</accession>
<dbReference type="InterPro" id="IPR027417">
    <property type="entry name" value="P-loop_NTPase"/>
</dbReference>
<evidence type="ECO:0000256" key="3">
    <source>
        <dbReference type="ARBA" id="ARBA00022741"/>
    </source>
</evidence>
<dbReference type="InterPro" id="IPR048931">
    <property type="entry name" value="WHD_2nd_SelB_bact"/>
</dbReference>
<dbReference type="Gene3D" id="1.10.10.10">
    <property type="entry name" value="Winged helix-like DNA-binding domain superfamily/Winged helix DNA-binding domain"/>
    <property type="match status" value="3"/>
</dbReference>
<dbReference type="SUPFAM" id="SSF52540">
    <property type="entry name" value="P-loop containing nucleoside triphosphate hydrolases"/>
    <property type="match status" value="1"/>
</dbReference>
<keyword evidence="2" id="KW-0963">Cytoplasm</keyword>
<keyword evidence="3" id="KW-0547">Nucleotide-binding</keyword>
<dbReference type="InterPro" id="IPR009000">
    <property type="entry name" value="Transl_B-barrel_sf"/>
</dbReference>
<proteinExistence type="predicted"/>
<evidence type="ECO:0000256" key="1">
    <source>
        <dbReference type="ARBA" id="ARBA00004496"/>
    </source>
</evidence>
<dbReference type="PROSITE" id="PS00301">
    <property type="entry name" value="G_TR_1"/>
    <property type="match status" value="1"/>
</dbReference>
<dbReference type="InterPro" id="IPR036388">
    <property type="entry name" value="WH-like_DNA-bd_sf"/>
</dbReference>
<dbReference type="InterPro" id="IPR057335">
    <property type="entry name" value="Beta-barrel_SelB"/>
</dbReference>
<dbReference type="InterPro" id="IPR015190">
    <property type="entry name" value="Elong_fac_SelB-wing-hlx_typ-2"/>
</dbReference>
<sequence>MIIGSAGHIDHGKTALVRALTGVNTDRLKDEQQRGITISLGYAYQQLAQDVTLGFVDVPGHESLIHTMVAGATGIEYAMLVVAADDGVMPQTLEHIAILSLLGLTQGCVVITKYDKAQPEQLAHTQQQLTQVLAHSFLAEAPQFVVDSLSGWGITELSTFLQQQASQQLGVRADGLFRLAIDRAFTLDGQGTVVTGTVHGGAFALNNPQSKLRLMPANTPVRVRSIHAQNQPSTRATTGQRCAFNIANIAKEAIKRGDWLADERCFTPSTRIDVALSLLPDIATPIATWTPVHLHIGAAHVMARVVPLSGNKLQAGEKGLAQLVFEETVCAMPSDRFIIRDTQAKHTLGGGCVLDAKAPDRKRRTQARLNWLAAIARFLVDQDISSLLSQAPYGIDSPLMQRLSNRDIASLSIPNSALWVTPTGTKQTAILIDATLWQAKLTHIMTTLAQAHQRYPDEPGIEGARLRRMTDPAMPLPLWQGALAQLVKERQLILQGAWYRLPEHTVSLSHSEQVLAERILHLAQLGQYDPPWVRDMASQLETPEQDIRQLARKLVQQGLLYQVRPDLFYHHRHIEQLAILLREYPKNQGVRAAELRDKLQLGRKRTLQILEFFQRIGYSRRLKDRHVIRTDNMLFTS</sequence>
<dbReference type="Gene3D" id="2.40.30.10">
    <property type="entry name" value="Translation factors"/>
    <property type="match status" value="1"/>
</dbReference>
<evidence type="ECO:0000313" key="7">
    <source>
        <dbReference type="EMBL" id="MBO1518226.1"/>
    </source>
</evidence>
<keyword evidence="8" id="KW-1185">Reference proteome</keyword>
<dbReference type="InterPro" id="IPR031157">
    <property type="entry name" value="G_TR_CS"/>
</dbReference>
<dbReference type="InterPro" id="IPR036390">
    <property type="entry name" value="WH_DNA-bd_sf"/>
</dbReference>
<reference evidence="7 8" key="1">
    <citation type="submission" date="2021-03" db="EMBL/GenBank/DDBJ databases">
        <title>Oceanisphaera sp. nov., isolated from the intestine.</title>
        <authorList>
            <person name="Zhao L.-H."/>
            <person name="Shi L.-F."/>
        </authorList>
    </citation>
    <scope>NUCLEOTIDE SEQUENCE [LARGE SCALE GENOMIC DNA]</scope>
    <source>
        <strain evidence="7 8">DM8</strain>
    </source>
</reference>
<dbReference type="CDD" id="cd03696">
    <property type="entry name" value="SelB_II"/>
    <property type="match status" value="1"/>
</dbReference>
<dbReference type="InterPro" id="IPR050055">
    <property type="entry name" value="EF-Tu_GTPase"/>
</dbReference>
<dbReference type="CDD" id="cd04171">
    <property type="entry name" value="SelB"/>
    <property type="match status" value="1"/>
</dbReference>
<feature type="domain" description="Tr-type G" evidence="6">
    <location>
        <begin position="1"/>
        <end position="169"/>
    </location>
</feature>
<keyword evidence="5" id="KW-0342">GTP-binding</keyword>
<dbReference type="InterPro" id="IPR015191">
    <property type="entry name" value="SelB_WHD4"/>
</dbReference>
<dbReference type="PANTHER" id="PTHR43721">
    <property type="entry name" value="ELONGATION FACTOR TU-RELATED"/>
    <property type="match status" value="1"/>
</dbReference>
<dbReference type="SUPFAM" id="SSF50447">
    <property type="entry name" value="Translation proteins"/>
    <property type="match status" value="1"/>
</dbReference>
<dbReference type="RefSeq" id="WP_208003807.1">
    <property type="nucleotide sequence ID" value="NZ_JAGDFX010000001.1"/>
</dbReference>
<dbReference type="InterPro" id="IPR009001">
    <property type="entry name" value="Transl_elong_EF1A/Init_IF2_C"/>
</dbReference>
<dbReference type="InterPro" id="IPR004535">
    <property type="entry name" value="Transl_elong_SelB"/>
</dbReference>
<dbReference type="Gene3D" id="3.40.50.300">
    <property type="entry name" value="P-loop containing nucleotide triphosphate hydrolases"/>
    <property type="match status" value="1"/>
</dbReference>
<evidence type="ECO:0000259" key="6">
    <source>
        <dbReference type="PROSITE" id="PS51722"/>
    </source>
</evidence>
<evidence type="ECO:0000256" key="4">
    <source>
        <dbReference type="ARBA" id="ARBA00022917"/>
    </source>
</evidence>
<comment type="caution">
    <text evidence="7">The sequence shown here is derived from an EMBL/GenBank/DDBJ whole genome shotgun (WGS) entry which is preliminary data.</text>
</comment>
<name>A0ABS3NCA3_9GAMM</name>
<dbReference type="NCBIfam" id="TIGR00475">
    <property type="entry name" value="selB"/>
    <property type="match status" value="1"/>
</dbReference>
<keyword evidence="4" id="KW-0648">Protein biosynthesis</keyword>
<dbReference type="Pfam" id="PF21214">
    <property type="entry name" value="WHD_2nd_SelB_bact"/>
    <property type="match status" value="1"/>
</dbReference>
<dbReference type="Pfam" id="PF09106">
    <property type="entry name" value="WHD_2nd_SelB"/>
    <property type="match status" value="1"/>
</dbReference>
<dbReference type="EMBL" id="JAGDFX010000001">
    <property type="protein sequence ID" value="MBO1518226.1"/>
    <property type="molecule type" value="Genomic_DNA"/>
</dbReference>
<organism evidence="7 8">
    <name type="scientific">Oceanisphaera pacifica</name>
    <dbReference type="NCBI Taxonomy" id="2818389"/>
    <lineage>
        <taxon>Bacteria</taxon>
        <taxon>Pseudomonadati</taxon>
        <taxon>Pseudomonadota</taxon>
        <taxon>Gammaproteobacteria</taxon>
        <taxon>Aeromonadales</taxon>
        <taxon>Aeromonadaceae</taxon>
        <taxon>Oceanisphaera</taxon>
    </lineage>
</organism>
<dbReference type="Pfam" id="PF25461">
    <property type="entry name" value="Beta-barrel_SelB"/>
    <property type="match status" value="1"/>
</dbReference>
<evidence type="ECO:0000313" key="8">
    <source>
        <dbReference type="Proteomes" id="UP000664882"/>
    </source>
</evidence>
<protein>
    <submittedName>
        <fullName evidence="7">Selenocysteine-specific translation elongation factor</fullName>
    </submittedName>
</protein>
<dbReference type="PROSITE" id="PS51722">
    <property type="entry name" value="G_TR_2"/>
    <property type="match status" value="1"/>
</dbReference>
<dbReference type="InterPro" id="IPR000795">
    <property type="entry name" value="T_Tr_GTP-bd_dom"/>
</dbReference>
<dbReference type="Pfam" id="PF09107">
    <property type="entry name" value="WHD_3rd_SelB"/>
    <property type="match status" value="1"/>
</dbReference>
<dbReference type="Pfam" id="PF00009">
    <property type="entry name" value="GTP_EFTU"/>
    <property type="match status" value="1"/>
</dbReference>
<dbReference type="GO" id="GO:0003746">
    <property type="term" value="F:translation elongation factor activity"/>
    <property type="evidence" value="ECO:0007669"/>
    <property type="project" value="UniProtKB-KW"/>
</dbReference>
<dbReference type="Proteomes" id="UP000664882">
    <property type="component" value="Unassembled WGS sequence"/>
</dbReference>
<dbReference type="SUPFAM" id="SSF46785">
    <property type="entry name" value="Winged helix' DNA-binding domain"/>
    <property type="match status" value="3"/>
</dbReference>
<keyword evidence="7" id="KW-0251">Elongation factor</keyword>
<evidence type="ECO:0000256" key="2">
    <source>
        <dbReference type="ARBA" id="ARBA00022490"/>
    </source>
</evidence>
<comment type="subcellular location">
    <subcellularLocation>
        <location evidence="1">Cytoplasm</location>
    </subcellularLocation>
</comment>
<evidence type="ECO:0000256" key="5">
    <source>
        <dbReference type="ARBA" id="ARBA00023134"/>
    </source>
</evidence>
<dbReference type="PANTHER" id="PTHR43721:SF11">
    <property type="entry name" value="SELENOCYSTEINE-SPECIFIC ELONGATION FACTOR"/>
    <property type="match status" value="1"/>
</dbReference>